<name>A0A3L6DQA0_MAIZE</name>
<organism evidence="1">
    <name type="scientific">Zea mays</name>
    <name type="common">Maize</name>
    <dbReference type="NCBI Taxonomy" id="4577"/>
    <lineage>
        <taxon>Eukaryota</taxon>
        <taxon>Viridiplantae</taxon>
        <taxon>Streptophyta</taxon>
        <taxon>Embryophyta</taxon>
        <taxon>Tracheophyta</taxon>
        <taxon>Spermatophyta</taxon>
        <taxon>Magnoliopsida</taxon>
        <taxon>Liliopsida</taxon>
        <taxon>Poales</taxon>
        <taxon>Poaceae</taxon>
        <taxon>PACMAD clade</taxon>
        <taxon>Panicoideae</taxon>
        <taxon>Andropogonodae</taxon>
        <taxon>Andropogoneae</taxon>
        <taxon>Tripsacinae</taxon>
        <taxon>Zea</taxon>
    </lineage>
</organism>
<reference evidence="1" key="1">
    <citation type="journal article" date="2018" name="Nat. Genet.">
        <title>Extensive intraspecific gene order and gene structural variations between Mo17 and other maize genomes.</title>
        <authorList>
            <person name="Sun S."/>
            <person name="Zhou Y."/>
            <person name="Chen J."/>
            <person name="Shi J."/>
            <person name="Zhao H."/>
            <person name="Zhao H."/>
            <person name="Song W."/>
            <person name="Zhang M."/>
            <person name="Cui Y."/>
            <person name="Dong X."/>
            <person name="Liu H."/>
            <person name="Ma X."/>
            <person name="Jiao Y."/>
            <person name="Wang B."/>
            <person name="Wei X."/>
            <person name="Stein J.C."/>
            <person name="Glaubitz J.C."/>
            <person name="Lu F."/>
            <person name="Yu G."/>
            <person name="Liang C."/>
            <person name="Fengler K."/>
            <person name="Li B."/>
            <person name="Rafalski A."/>
            <person name="Schnable P.S."/>
            <person name="Ware D.H."/>
            <person name="Buckler E.S."/>
            <person name="Lai J."/>
        </authorList>
    </citation>
    <scope>NUCLEOTIDE SEQUENCE [LARGE SCALE GENOMIC DNA]</scope>
    <source>
        <tissue evidence="1">Seedling</tissue>
    </source>
</reference>
<protein>
    <submittedName>
        <fullName evidence="1">Uncharacterized protein</fullName>
    </submittedName>
</protein>
<accession>A0A3L6DQA0</accession>
<dbReference type="Proteomes" id="UP000251960">
    <property type="component" value="Chromosome 8"/>
</dbReference>
<dbReference type="EMBL" id="NCVQ01000009">
    <property type="protein sequence ID" value="PWZ10810.1"/>
    <property type="molecule type" value="Genomic_DNA"/>
</dbReference>
<sequence length="33" mass="3539">MAAAGGVSTDDVPILQAENLTSNVKSVYYRPRD</sequence>
<evidence type="ECO:0000313" key="1">
    <source>
        <dbReference type="EMBL" id="PWZ10810.1"/>
    </source>
</evidence>
<proteinExistence type="predicted"/>
<comment type="caution">
    <text evidence="1">The sequence shown here is derived from an EMBL/GenBank/DDBJ whole genome shotgun (WGS) entry which is preliminary data.</text>
</comment>
<dbReference type="AlphaFoldDB" id="A0A3L6DQA0"/>
<gene>
    <name evidence="1" type="ORF">Zm00014a_026922</name>
</gene>